<reference evidence="2 3" key="2">
    <citation type="submission" date="2019-09" db="EMBL/GenBank/DDBJ databases">
        <authorList>
            <person name="Mazur A."/>
        </authorList>
    </citation>
    <scope>NUCLEOTIDE SEQUENCE [LARGE SCALE GENOMIC DNA]</scope>
    <source>
        <strain evidence="2 3">3729k</strain>
    </source>
</reference>
<dbReference type="EMBL" id="VUOD01000005">
    <property type="protein sequence ID" value="KAA2284601.1"/>
    <property type="molecule type" value="Genomic_DNA"/>
</dbReference>
<organism evidence="2 3">
    <name type="scientific">Arenimonas fontis</name>
    <dbReference type="NCBI Taxonomy" id="2608255"/>
    <lineage>
        <taxon>Bacteria</taxon>
        <taxon>Pseudomonadati</taxon>
        <taxon>Pseudomonadota</taxon>
        <taxon>Gammaproteobacteria</taxon>
        <taxon>Lysobacterales</taxon>
        <taxon>Lysobacteraceae</taxon>
        <taxon>Arenimonas</taxon>
    </lineage>
</organism>
<sequence length="217" mass="24473">MSLSAWLWLGMLVLLALAVPAWGRRRGRRRGGPGPGRRLLATLLFLLALVLGLAGALMHSWHWLHEDVPVAQLSLRQLGTQWYIGQLQVGDGPVREYELRGDEWQLDARVLRWNLPGQLAGLRPVYRLERLSGRYGDPKQDLAGQRSVHDLREGWETWQIRQRMLAALPFADARWGSGAYLPMLDGARYDVFLSPRGGLVAKPADARTEALLREAGW</sequence>
<dbReference type="AlphaFoldDB" id="A0A5B2ZBV2"/>
<accession>A0A5B2ZBV2</accession>
<dbReference type="RefSeq" id="WP_149860658.1">
    <property type="nucleotide sequence ID" value="NZ_VUOD01000005.1"/>
</dbReference>
<feature type="transmembrane region" description="Helical" evidence="1">
    <location>
        <begin position="6"/>
        <end position="23"/>
    </location>
</feature>
<name>A0A5B2ZBV2_9GAMM</name>
<keyword evidence="1" id="KW-0812">Transmembrane</keyword>
<keyword evidence="3" id="KW-1185">Reference proteome</keyword>
<keyword evidence="1" id="KW-1133">Transmembrane helix</keyword>
<proteinExistence type="predicted"/>
<evidence type="ECO:0008006" key="4">
    <source>
        <dbReference type="Google" id="ProtNLM"/>
    </source>
</evidence>
<protein>
    <recommendedName>
        <fullName evidence="4">Cation/multidrug efflux pump</fullName>
    </recommendedName>
</protein>
<reference evidence="2 3" key="1">
    <citation type="submission" date="2019-09" db="EMBL/GenBank/DDBJ databases">
        <title>Arenimonas chukotkensis sp. nov., a bacterium isolated from Chukotka hot spring, Arctic region, Russia.</title>
        <authorList>
            <person name="Zayulina K.S."/>
            <person name="Prokofeva M.I."/>
            <person name="Elcheninov A.G."/>
            <person name="Novikov A."/>
            <person name="Kochetkova T.V."/>
            <person name="Kublanov I.V."/>
        </authorList>
    </citation>
    <scope>NUCLEOTIDE SEQUENCE [LARGE SCALE GENOMIC DNA]</scope>
    <source>
        <strain evidence="2 3">3729k</strain>
    </source>
</reference>
<gene>
    <name evidence="2" type="ORF">F0415_07815</name>
</gene>
<comment type="caution">
    <text evidence="2">The sequence shown here is derived from an EMBL/GenBank/DDBJ whole genome shotgun (WGS) entry which is preliminary data.</text>
</comment>
<evidence type="ECO:0000313" key="2">
    <source>
        <dbReference type="EMBL" id="KAA2284601.1"/>
    </source>
</evidence>
<evidence type="ECO:0000256" key="1">
    <source>
        <dbReference type="SAM" id="Phobius"/>
    </source>
</evidence>
<dbReference type="Proteomes" id="UP000322165">
    <property type="component" value="Unassembled WGS sequence"/>
</dbReference>
<evidence type="ECO:0000313" key="3">
    <source>
        <dbReference type="Proteomes" id="UP000322165"/>
    </source>
</evidence>
<feature type="transmembrane region" description="Helical" evidence="1">
    <location>
        <begin position="43"/>
        <end position="64"/>
    </location>
</feature>
<keyword evidence="1" id="KW-0472">Membrane</keyword>